<name>A0ABD0Z0V8_9HEMI</name>
<keyword evidence="2" id="KW-1133">Transmembrane helix</keyword>
<keyword evidence="4" id="KW-1185">Reference proteome</keyword>
<accession>A0ABD0Z0V8</accession>
<keyword evidence="1" id="KW-0175">Coiled coil</keyword>
<dbReference type="EMBL" id="JBFDAA010000004">
    <property type="protein sequence ID" value="KAL1138087.1"/>
    <property type="molecule type" value="Genomic_DNA"/>
</dbReference>
<keyword evidence="2" id="KW-0812">Transmembrane</keyword>
<evidence type="ECO:0000256" key="2">
    <source>
        <dbReference type="SAM" id="Phobius"/>
    </source>
</evidence>
<dbReference type="PANTHER" id="PTHR31389">
    <property type="entry name" value="LD39211P"/>
    <property type="match status" value="1"/>
</dbReference>
<feature type="coiled-coil region" evidence="1">
    <location>
        <begin position="35"/>
        <end position="62"/>
    </location>
</feature>
<evidence type="ECO:0000313" key="4">
    <source>
        <dbReference type="Proteomes" id="UP001558652"/>
    </source>
</evidence>
<reference evidence="3 4" key="1">
    <citation type="submission" date="2024-07" db="EMBL/GenBank/DDBJ databases">
        <title>Chromosome-level genome assembly of the water stick insect Ranatra chinensis (Heteroptera: Nepidae).</title>
        <authorList>
            <person name="Liu X."/>
        </authorList>
    </citation>
    <scope>NUCLEOTIDE SEQUENCE [LARGE SCALE GENOMIC DNA]</scope>
    <source>
        <strain evidence="3">Cailab_2021Rc</strain>
        <tissue evidence="3">Muscle</tissue>
    </source>
</reference>
<proteinExistence type="predicted"/>
<protein>
    <submittedName>
        <fullName evidence="3">Uncharacterized protein</fullName>
    </submittedName>
</protein>
<comment type="caution">
    <text evidence="3">The sequence shown here is derived from an EMBL/GenBank/DDBJ whole genome shotgun (WGS) entry which is preliminary data.</text>
</comment>
<dbReference type="PANTHER" id="PTHR31389:SF4">
    <property type="entry name" value="LD39211P"/>
    <property type="match status" value="1"/>
</dbReference>
<dbReference type="Proteomes" id="UP001558652">
    <property type="component" value="Unassembled WGS sequence"/>
</dbReference>
<feature type="transmembrane region" description="Helical" evidence="2">
    <location>
        <begin position="6"/>
        <end position="23"/>
    </location>
</feature>
<keyword evidence="2" id="KW-0472">Membrane</keyword>
<dbReference type="AlphaFoldDB" id="A0ABD0Z0V8"/>
<sequence>MRTKSYGLAFTCILATTVILLIFNDRRSNFHNLFTRQLKDNIQNIKDKFEGITNEKQLENDEKYLSLLGFGENARLYPDDVWHNSSLPVVVSYVKEGDTEQGVGLARNIGHFLPNHTLLIYNVGLAKSDVQALLTHCNSSRCILVDYDLSVFPSHVYDSKLHAFRPLVIQDALSRAGAVLYLDNRERLRTSRIGPLVNRSATTSVLTWRTHQRPVTTLTHPHMFLYFKASSDNFIFVPMVGLARLLVFNTDSVHANVMLPWVQCALTQDCIIPVGAQSGGCRFDKKPFYRYSGCHSYDVSALNIVLGLHFKFESELYALKDHPGQYFRRVGSHDTALELAALQENTTADGLPTPS</sequence>
<evidence type="ECO:0000256" key="1">
    <source>
        <dbReference type="SAM" id="Coils"/>
    </source>
</evidence>
<evidence type="ECO:0000313" key="3">
    <source>
        <dbReference type="EMBL" id="KAL1138087.1"/>
    </source>
</evidence>
<gene>
    <name evidence="3" type="ORF">AAG570_009782</name>
</gene>
<organism evidence="3 4">
    <name type="scientific">Ranatra chinensis</name>
    <dbReference type="NCBI Taxonomy" id="642074"/>
    <lineage>
        <taxon>Eukaryota</taxon>
        <taxon>Metazoa</taxon>
        <taxon>Ecdysozoa</taxon>
        <taxon>Arthropoda</taxon>
        <taxon>Hexapoda</taxon>
        <taxon>Insecta</taxon>
        <taxon>Pterygota</taxon>
        <taxon>Neoptera</taxon>
        <taxon>Paraneoptera</taxon>
        <taxon>Hemiptera</taxon>
        <taxon>Heteroptera</taxon>
        <taxon>Panheteroptera</taxon>
        <taxon>Nepomorpha</taxon>
        <taxon>Nepidae</taxon>
        <taxon>Ranatrinae</taxon>
        <taxon>Ranatra</taxon>
    </lineage>
</organism>